<accession>A0A917H2F3</accession>
<dbReference type="Pfam" id="PF01638">
    <property type="entry name" value="HxlR"/>
    <property type="match status" value="1"/>
</dbReference>
<organism evidence="5 6">
    <name type="scientific">Kocuria dechangensis</name>
    <dbReference type="NCBI Taxonomy" id="1176249"/>
    <lineage>
        <taxon>Bacteria</taxon>
        <taxon>Bacillati</taxon>
        <taxon>Actinomycetota</taxon>
        <taxon>Actinomycetes</taxon>
        <taxon>Micrococcales</taxon>
        <taxon>Micrococcaceae</taxon>
        <taxon>Kocuria</taxon>
    </lineage>
</organism>
<keyword evidence="3" id="KW-0804">Transcription</keyword>
<comment type="caution">
    <text evidence="5">The sequence shown here is derived from an EMBL/GenBank/DDBJ whole genome shotgun (WGS) entry which is preliminary data.</text>
</comment>
<evidence type="ECO:0000256" key="1">
    <source>
        <dbReference type="ARBA" id="ARBA00023015"/>
    </source>
</evidence>
<dbReference type="InterPro" id="IPR036388">
    <property type="entry name" value="WH-like_DNA-bd_sf"/>
</dbReference>
<feature type="domain" description="HTH hxlR-type" evidence="4">
    <location>
        <begin position="16"/>
        <end position="115"/>
    </location>
</feature>
<evidence type="ECO:0000313" key="6">
    <source>
        <dbReference type="Proteomes" id="UP000638848"/>
    </source>
</evidence>
<dbReference type="PANTHER" id="PTHR33204">
    <property type="entry name" value="TRANSCRIPTIONAL REGULATOR, MARR FAMILY"/>
    <property type="match status" value="1"/>
</dbReference>
<dbReference type="PANTHER" id="PTHR33204:SF18">
    <property type="entry name" value="TRANSCRIPTIONAL REGULATORY PROTEIN"/>
    <property type="match status" value="1"/>
</dbReference>
<keyword evidence="1" id="KW-0805">Transcription regulation</keyword>
<dbReference type="Proteomes" id="UP000638848">
    <property type="component" value="Unassembled WGS sequence"/>
</dbReference>
<dbReference type="InterPro" id="IPR036390">
    <property type="entry name" value="WH_DNA-bd_sf"/>
</dbReference>
<gene>
    <name evidence="5" type="ORF">GCM10011374_32140</name>
</gene>
<keyword evidence="6" id="KW-1185">Reference proteome</keyword>
<dbReference type="PROSITE" id="PS51118">
    <property type="entry name" value="HTH_HXLR"/>
    <property type="match status" value="1"/>
</dbReference>
<evidence type="ECO:0000256" key="2">
    <source>
        <dbReference type="ARBA" id="ARBA00023125"/>
    </source>
</evidence>
<proteinExistence type="predicted"/>
<dbReference type="AlphaFoldDB" id="A0A917H2F3"/>
<evidence type="ECO:0000256" key="3">
    <source>
        <dbReference type="ARBA" id="ARBA00023163"/>
    </source>
</evidence>
<dbReference type="Gene3D" id="1.10.10.10">
    <property type="entry name" value="Winged helix-like DNA-binding domain superfamily/Winged helix DNA-binding domain"/>
    <property type="match status" value="1"/>
</dbReference>
<dbReference type="SUPFAM" id="SSF46785">
    <property type="entry name" value="Winged helix' DNA-binding domain"/>
    <property type="match status" value="1"/>
</dbReference>
<evidence type="ECO:0000313" key="5">
    <source>
        <dbReference type="EMBL" id="GGG65792.1"/>
    </source>
</evidence>
<dbReference type="EMBL" id="BMEQ01000022">
    <property type="protein sequence ID" value="GGG65792.1"/>
    <property type="molecule type" value="Genomic_DNA"/>
</dbReference>
<evidence type="ECO:0000259" key="4">
    <source>
        <dbReference type="PROSITE" id="PS51118"/>
    </source>
</evidence>
<name>A0A917H2F3_9MICC</name>
<dbReference type="InterPro" id="IPR002577">
    <property type="entry name" value="HTH_HxlR"/>
</dbReference>
<keyword evidence="2" id="KW-0238">DNA-binding</keyword>
<protein>
    <submittedName>
        <fullName evidence="5">HxlR family transcriptional regulator</fullName>
    </submittedName>
</protein>
<reference evidence="5" key="2">
    <citation type="submission" date="2020-09" db="EMBL/GenBank/DDBJ databases">
        <authorList>
            <person name="Sun Q."/>
            <person name="Zhou Y."/>
        </authorList>
    </citation>
    <scope>NUCLEOTIDE SEQUENCE</scope>
    <source>
        <strain evidence="5">CGMCC 1.12187</strain>
    </source>
</reference>
<reference evidence="5" key="1">
    <citation type="journal article" date="2014" name="Int. J. Syst. Evol. Microbiol.">
        <title>Complete genome sequence of Corynebacterium casei LMG S-19264T (=DSM 44701T), isolated from a smear-ripened cheese.</title>
        <authorList>
            <consortium name="US DOE Joint Genome Institute (JGI-PGF)"/>
            <person name="Walter F."/>
            <person name="Albersmeier A."/>
            <person name="Kalinowski J."/>
            <person name="Ruckert C."/>
        </authorList>
    </citation>
    <scope>NUCLEOTIDE SEQUENCE</scope>
    <source>
        <strain evidence="5">CGMCC 1.12187</strain>
    </source>
</reference>
<dbReference type="GO" id="GO:0003677">
    <property type="term" value="F:DNA binding"/>
    <property type="evidence" value="ECO:0007669"/>
    <property type="project" value="UniProtKB-KW"/>
</dbReference>
<sequence>MPRQSPTLARALENPCAIIRSLGVLSDSWSFLIVREAFLGAGTFAQFRDQLGIASDVLSTRLSALVEHGVLQKSPYREPGQRTRDAYQLTPAGEELKVVMVAMQQWGEAHVPQMQGPRVLPLTVETGERVRAALVDPPGRIVPDTDVAFIRTDAAEAAPL</sequence>